<protein>
    <submittedName>
        <fullName evidence="9">LD-carboxypeptidase</fullName>
    </submittedName>
</protein>
<evidence type="ECO:0000313" key="9">
    <source>
        <dbReference type="EMBL" id="AWV97587.1"/>
    </source>
</evidence>
<keyword evidence="4" id="KW-0378">Hydrolase</keyword>
<gene>
    <name evidence="9" type="ORF">DJ013_05165</name>
</gene>
<dbReference type="Proteomes" id="UP000249873">
    <property type="component" value="Chromosome"/>
</dbReference>
<dbReference type="EMBL" id="CP029480">
    <property type="protein sequence ID" value="AWV97587.1"/>
    <property type="molecule type" value="Genomic_DNA"/>
</dbReference>
<proteinExistence type="inferred from homology"/>
<evidence type="ECO:0000313" key="10">
    <source>
        <dbReference type="Proteomes" id="UP000249873"/>
    </source>
</evidence>
<dbReference type="InterPro" id="IPR029062">
    <property type="entry name" value="Class_I_gatase-like"/>
</dbReference>
<dbReference type="AlphaFoldDB" id="A0A2Z4G8Q4"/>
<evidence type="ECO:0000256" key="1">
    <source>
        <dbReference type="ARBA" id="ARBA00010233"/>
    </source>
</evidence>
<feature type="active site" description="Nucleophile" evidence="6">
    <location>
        <position position="115"/>
    </location>
</feature>
<dbReference type="InterPro" id="IPR027478">
    <property type="entry name" value="LdcA_N"/>
</dbReference>
<evidence type="ECO:0000256" key="4">
    <source>
        <dbReference type="ARBA" id="ARBA00022801"/>
    </source>
</evidence>
<evidence type="ECO:0000256" key="5">
    <source>
        <dbReference type="ARBA" id="ARBA00022825"/>
    </source>
</evidence>
<keyword evidence="2 9" id="KW-0121">Carboxypeptidase</keyword>
<feature type="domain" description="LD-carboxypeptidase N-terminal" evidence="7">
    <location>
        <begin position="18"/>
        <end position="134"/>
    </location>
</feature>
<dbReference type="SUPFAM" id="SSF52317">
    <property type="entry name" value="Class I glutamine amidotransferase-like"/>
    <property type="match status" value="1"/>
</dbReference>
<dbReference type="CDD" id="cd07025">
    <property type="entry name" value="Peptidase_S66"/>
    <property type="match status" value="1"/>
</dbReference>
<dbReference type="Gene3D" id="3.40.50.10740">
    <property type="entry name" value="Class I glutamine amidotransferase-like"/>
    <property type="match status" value="1"/>
</dbReference>
<sequence length="303" mass="33865">MKPKALISPPPLKKGDKVGIVSLSSVLDEKRLLEGKEIIENDLGFEAVYSKNILNVHHNFAGTDEEKILAFQEMLDNPEIKGIIAGRGGYGASKIIDKVNWETFKQNPKWLVGFSDLTVVHQKLQSFGIQSIHGPMMVTLKDDKKSTTSLKNALTGKNLKYKEKGHHFNREGECQGQVVGGNLCLLAHNIGSTSDISFDNKILFLEDVGEFLYNIDRMMVQLRRAGKLKNLAGLIVGQFSDLKETTVPFGKTAFEIIEEHVSEFSYPVTYDFPIGHENENRAIRCGEIMKLEVLKDMVKLSSI</sequence>
<feature type="domain" description="LD-carboxypeptidase C-terminal" evidence="8">
    <location>
        <begin position="175"/>
        <end position="290"/>
    </location>
</feature>
<comment type="similarity">
    <text evidence="1">Belongs to the peptidase S66 family.</text>
</comment>
<keyword evidence="3" id="KW-0645">Protease</keyword>
<evidence type="ECO:0000256" key="6">
    <source>
        <dbReference type="PIRSR" id="PIRSR028757-1"/>
    </source>
</evidence>
<dbReference type="InterPro" id="IPR027461">
    <property type="entry name" value="Carboxypeptidase_A_C_sf"/>
</dbReference>
<reference evidence="9 10" key="1">
    <citation type="submission" date="2018-05" db="EMBL/GenBank/DDBJ databases">
        <title>Complete genome sequence of Arcticibacterium luteifluviistationis SM1504T, a cytophagaceae bacterium isolated from Arctic surface seawater.</title>
        <authorList>
            <person name="Li Y."/>
            <person name="Qin Q.-L."/>
        </authorList>
    </citation>
    <scope>NUCLEOTIDE SEQUENCE [LARGE SCALE GENOMIC DNA]</scope>
    <source>
        <strain evidence="9 10">SM1504</strain>
    </source>
</reference>
<dbReference type="Gene3D" id="3.50.30.60">
    <property type="entry name" value="LD-carboxypeptidase A C-terminal domain-like"/>
    <property type="match status" value="1"/>
</dbReference>
<dbReference type="GO" id="GO:0004180">
    <property type="term" value="F:carboxypeptidase activity"/>
    <property type="evidence" value="ECO:0007669"/>
    <property type="project" value="UniProtKB-KW"/>
</dbReference>
<dbReference type="KEGG" id="als:DJ013_05165"/>
<dbReference type="InterPro" id="IPR040449">
    <property type="entry name" value="Peptidase_S66_N"/>
</dbReference>
<dbReference type="GO" id="GO:0008236">
    <property type="term" value="F:serine-type peptidase activity"/>
    <property type="evidence" value="ECO:0007669"/>
    <property type="project" value="UniProtKB-KW"/>
</dbReference>
<dbReference type="InterPro" id="IPR003507">
    <property type="entry name" value="S66_fam"/>
</dbReference>
<name>A0A2Z4G8Q4_9BACT</name>
<evidence type="ECO:0000256" key="2">
    <source>
        <dbReference type="ARBA" id="ARBA00022645"/>
    </source>
</evidence>
<keyword evidence="5" id="KW-0720">Serine protease</keyword>
<dbReference type="RefSeq" id="WP_111370689.1">
    <property type="nucleotide sequence ID" value="NZ_CP029480.1"/>
</dbReference>
<dbReference type="PANTHER" id="PTHR30237:SF2">
    <property type="entry name" value="MUREIN TETRAPEPTIDE CARBOXYPEPTIDASE"/>
    <property type="match status" value="1"/>
</dbReference>
<dbReference type="OrthoDB" id="9807329at2"/>
<dbReference type="GO" id="GO:0006508">
    <property type="term" value="P:proteolysis"/>
    <property type="evidence" value="ECO:0007669"/>
    <property type="project" value="UniProtKB-KW"/>
</dbReference>
<evidence type="ECO:0000259" key="8">
    <source>
        <dbReference type="Pfam" id="PF17676"/>
    </source>
</evidence>
<dbReference type="PANTHER" id="PTHR30237">
    <property type="entry name" value="MURAMOYLTETRAPEPTIDE CARBOXYPEPTIDASE"/>
    <property type="match status" value="1"/>
</dbReference>
<dbReference type="Pfam" id="PF17676">
    <property type="entry name" value="Peptidase_S66C"/>
    <property type="match status" value="1"/>
</dbReference>
<dbReference type="Pfam" id="PF02016">
    <property type="entry name" value="Peptidase_S66"/>
    <property type="match status" value="1"/>
</dbReference>
<feature type="active site" description="Charge relay system" evidence="6">
    <location>
        <position position="276"/>
    </location>
</feature>
<organism evidence="9 10">
    <name type="scientific">Arcticibacterium luteifluviistationis</name>
    <dbReference type="NCBI Taxonomy" id="1784714"/>
    <lineage>
        <taxon>Bacteria</taxon>
        <taxon>Pseudomonadati</taxon>
        <taxon>Bacteroidota</taxon>
        <taxon>Cytophagia</taxon>
        <taxon>Cytophagales</taxon>
        <taxon>Leadbetterellaceae</taxon>
        <taxon>Arcticibacterium</taxon>
    </lineage>
</organism>
<dbReference type="PIRSF" id="PIRSF028757">
    <property type="entry name" value="LD-carboxypeptidase"/>
    <property type="match status" value="1"/>
</dbReference>
<feature type="active site" description="Charge relay system" evidence="6">
    <location>
        <position position="206"/>
    </location>
</feature>
<dbReference type="SUPFAM" id="SSF141986">
    <property type="entry name" value="LD-carboxypeptidase A C-terminal domain-like"/>
    <property type="match status" value="1"/>
</dbReference>
<accession>A0A2Z4G8Q4</accession>
<dbReference type="InterPro" id="IPR040921">
    <property type="entry name" value="Peptidase_S66C"/>
</dbReference>
<keyword evidence="10" id="KW-1185">Reference proteome</keyword>
<evidence type="ECO:0000259" key="7">
    <source>
        <dbReference type="Pfam" id="PF02016"/>
    </source>
</evidence>
<evidence type="ECO:0000256" key="3">
    <source>
        <dbReference type="ARBA" id="ARBA00022670"/>
    </source>
</evidence>